<evidence type="ECO:0000313" key="3">
    <source>
        <dbReference type="Proteomes" id="UP001596989"/>
    </source>
</evidence>
<evidence type="ECO:0000259" key="1">
    <source>
        <dbReference type="PROSITE" id="PS50206"/>
    </source>
</evidence>
<dbReference type="PANTHER" id="PTHR43031">
    <property type="entry name" value="FAD-DEPENDENT OXIDOREDUCTASE"/>
    <property type="match status" value="1"/>
</dbReference>
<sequence>MTTNHIEANETLDCTGLACPMPIVRTKKAIQNMNSGEVLEVQATDKGSLADLQAWAKSAGHQYLGTVTEGELLKHFVRKASPHDVKQEATYPHTATNEELEARLSGGADDMLLLDVREAAEYAFGHIAGAVSIPLGQLEQRLEELPTDRELFVICRTGSRSDMACNLLAEKGYEKARNVIPGMSGWSGPVEKLN</sequence>
<dbReference type="SMART" id="SM00450">
    <property type="entry name" value="RHOD"/>
    <property type="match status" value="1"/>
</dbReference>
<organism evidence="2 3">
    <name type="scientific">Paenibacillus chungangensis</name>
    <dbReference type="NCBI Taxonomy" id="696535"/>
    <lineage>
        <taxon>Bacteria</taxon>
        <taxon>Bacillati</taxon>
        <taxon>Bacillota</taxon>
        <taxon>Bacilli</taxon>
        <taxon>Bacillales</taxon>
        <taxon>Paenibacillaceae</taxon>
        <taxon>Paenibacillus</taxon>
    </lineage>
</organism>
<proteinExistence type="predicted"/>
<keyword evidence="3" id="KW-1185">Reference proteome</keyword>
<dbReference type="InterPro" id="IPR001763">
    <property type="entry name" value="Rhodanese-like_dom"/>
</dbReference>
<dbReference type="RefSeq" id="WP_377564190.1">
    <property type="nucleotide sequence ID" value="NZ_JBHTJZ010000011.1"/>
</dbReference>
<dbReference type="SUPFAM" id="SSF52821">
    <property type="entry name" value="Rhodanese/Cell cycle control phosphatase"/>
    <property type="match status" value="1"/>
</dbReference>
<comment type="caution">
    <text evidence="2">The sequence shown here is derived from an EMBL/GenBank/DDBJ whole genome shotgun (WGS) entry which is preliminary data.</text>
</comment>
<dbReference type="Gene3D" id="3.40.250.10">
    <property type="entry name" value="Rhodanese-like domain"/>
    <property type="match status" value="1"/>
</dbReference>
<dbReference type="EMBL" id="JBHTJZ010000011">
    <property type="protein sequence ID" value="MFD0959901.1"/>
    <property type="molecule type" value="Genomic_DNA"/>
</dbReference>
<dbReference type="InterPro" id="IPR036868">
    <property type="entry name" value="TusA-like_sf"/>
</dbReference>
<dbReference type="InterPro" id="IPR050229">
    <property type="entry name" value="GlpE_sulfurtransferase"/>
</dbReference>
<dbReference type="PANTHER" id="PTHR43031:SF1">
    <property type="entry name" value="PYRIDINE NUCLEOTIDE-DISULPHIDE OXIDOREDUCTASE"/>
    <property type="match status" value="1"/>
</dbReference>
<dbReference type="InterPro" id="IPR036873">
    <property type="entry name" value="Rhodanese-like_dom_sf"/>
</dbReference>
<accession>A0ABW3HQZ0</accession>
<name>A0ABW3HQZ0_9BACL</name>
<dbReference type="Pfam" id="PF01206">
    <property type="entry name" value="TusA"/>
    <property type="match status" value="1"/>
</dbReference>
<reference evidence="3" key="1">
    <citation type="journal article" date="2019" name="Int. J. Syst. Evol. Microbiol.">
        <title>The Global Catalogue of Microorganisms (GCM) 10K type strain sequencing project: providing services to taxonomists for standard genome sequencing and annotation.</title>
        <authorList>
            <consortium name="The Broad Institute Genomics Platform"/>
            <consortium name="The Broad Institute Genome Sequencing Center for Infectious Disease"/>
            <person name="Wu L."/>
            <person name="Ma J."/>
        </authorList>
    </citation>
    <scope>NUCLEOTIDE SEQUENCE [LARGE SCALE GENOMIC DNA]</scope>
    <source>
        <strain evidence="3">CCUG 59129</strain>
    </source>
</reference>
<dbReference type="CDD" id="cd00158">
    <property type="entry name" value="RHOD"/>
    <property type="match status" value="1"/>
</dbReference>
<dbReference type="PROSITE" id="PS50206">
    <property type="entry name" value="RHODANESE_3"/>
    <property type="match status" value="1"/>
</dbReference>
<feature type="domain" description="Rhodanese" evidence="1">
    <location>
        <begin position="107"/>
        <end position="192"/>
    </location>
</feature>
<dbReference type="InterPro" id="IPR001455">
    <property type="entry name" value="TusA-like"/>
</dbReference>
<dbReference type="Proteomes" id="UP001596989">
    <property type="component" value="Unassembled WGS sequence"/>
</dbReference>
<gene>
    <name evidence="2" type="ORF">ACFQ2I_10905</name>
</gene>
<dbReference type="PROSITE" id="PS01148">
    <property type="entry name" value="UPF0033"/>
    <property type="match status" value="1"/>
</dbReference>
<dbReference type="CDD" id="cd00291">
    <property type="entry name" value="SirA_YedF_YeeD"/>
    <property type="match status" value="1"/>
</dbReference>
<evidence type="ECO:0000313" key="2">
    <source>
        <dbReference type="EMBL" id="MFD0959901.1"/>
    </source>
</evidence>
<dbReference type="SUPFAM" id="SSF64307">
    <property type="entry name" value="SirA-like"/>
    <property type="match status" value="1"/>
</dbReference>
<dbReference type="Pfam" id="PF00581">
    <property type="entry name" value="Rhodanese"/>
    <property type="match status" value="1"/>
</dbReference>
<protein>
    <submittedName>
        <fullName evidence="2">Sulfurtransferase TusA family protein</fullName>
    </submittedName>
</protein>
<dbReference type="Gene3D" id="3.30.110.40">
    <property type="entry name" value="TusA-like domain"/>
    <property type="match status" value="1"/>
</dbReference>